<dbReference type="Pfam" id="PF00078">
    <property type="entry name" value="RVT_1"/>
    <property type="match status" value="1"/>
</dbReference>
<organism evidence="2 3">
    <name type="scientific">Globodera pallida</name>
    <name type="common">Potato cyst nematode worm</name>
    <name type="synonym">Heterodera pallida</name>
    <dbReference type="NCBI Taxonomy" id="36090"/>
    <lineage>
        <taxon>Eukaryota</taxon>
        <taxon>Metazoa</taxon>
        <taxon>Ecdysozoa</taxon>
        <taxon>Nematoda</taxon>
        <taxon>Chromadorea</taxon>
        <taxon>Rhabditida</taxon>
        <taxon>Tylenchina</taxon>
        <taxon>Tylenchomorpha</taxon>
        <taxon>Tylenchoidea</taxon>
        <taxon>Heteroderidae</taxon>
        <taxon>Heteroderinae</taxon>
        <taxon>Globodera</taxon>
    </lineage>
</organism>
<sequence>MTKVAYLEKEAKAELYVVDDQAKNLCGRDLIKKLQINLNEAFGIGVVQEVRLSSKGSELEAVLQKHAEVFKDELGKCTRRVSMKFKPDVQAKKCKPRPVPFALRSEVEKVIDQWVKDGVLEPVNTSEWATPLVIVPKPGNKIRLCCDYKVTVNPWLDIHQYPLPRPEELFTTLNNGKRFSKLDLKEAYLQLMLDDKAKECLTICTHKGLYQFTRMPYGVASAPAIFQQAMERNSLRKLKE</sequence>
<dbReference type="PANTHER" id="PTHR37984:SF5">
    <property type="entry name" value="PROTEIN NYNRIN-LIKE"/>
    <property type="match status" value="1"/>
</dbReference>
<dbReference type="InterPro" id="IPR050951">
    <property type="entry name" value="Retrovirus_Pol_polyprotein"/>
</dbReference>
<dbReference type="Gene3D" id="3.30.70.270">
    <property type="match status" value="1"/>
</dbReference>
<dbReference type="InterPro" id="IPR043502">
    <property type="entry name" value="DNA/RNA_pol_sf"/>
</dbReference>
<dbReference type="InterPro" id="IPR000477">
    <property type="entry name" value="RT_dom"/>
</dbReference>
<dbReference type="Proteomes" id="UP000050741">
    <property type="component" value="Unassembled WGS sequence"/>
</dbReference>
<dbReference type="InterPro" id="IPR043128">
    <property type="entry name" value="Rev_trsase/Diguanyl_cyclase"/>
</dbReference>
<protein>
    <submittedName>
        <fullName evidence="3">Reverse transcriptase domain-containing protein</fullName>
    </submittedName>
</protein>
<reference evidence="3" key="3">
    <citation type="submission" date="2016-06" db="UniProtKB">
        <authorList>
            <consortium name="WormBaseParasite"/>
        </authorList>
    </citation>
    <scope>IDENTIFICATION</scope>
</reference>
<evidence type="ECO:0000313" key="2">
    <source>
        <dbReference type="Proteomes" id="UP000050741"/>
    </source>
</evidence>
<feature type="domain" description="Reverse transcriptase" evidence="1">
    <location>
        <begin position="135"/>
        <end position="232"/>
    </location>
</feature>
<accession>A0A183BQV6</accession>
<proteinExistence type="predicted"/>
<dbReference type="SUPFAM" id="SSF56672">
    <property type="entry name" value="DNA/RNA polymerases"/>
    <property type="match status" value="1"/>
</dbReference>
<dbReference type="Gene3D" id="3.10.10.10">
    <property type="entry name" value="HIV Type 1 Reverse Transcriptase, subunit A, domain 1"/>
    <property type="match status" value="1"/>
</dbReference>
<reference evidence="2" key="2">
    <citation type="submission" date="2014-05" db="EMBL/GenBank/DDBJ databases">
        <title>The genome and life-stage specific transcriptomes of Globodera pallida elucidate key aspects of plant parasitism by a cyst nematode.</title>
        <authorList>
            <person name="Cotton J.A."/>
            <person name="Lilley C.J."/>
            <person name="Jones L.M."/>
            <person name="Kikuchi T."/>
            <person name="Reid A.J."/>
            <person name="Thorpe P."/>
            <person name="Tsai I.J."/>
            <person name="Beasley H."/>
            <person name="Blok V."/>
            <person name="Cock P.J.A."/>
            <person name="Van den Akker S.E."/>
            <person name="Holroyd N."/>
            <person name="Hunt M."/>
            <person name="Mantelin S."/>
            <person name="Naghra H."/>
            <person name="Pain A."/>
            <person name="Palomares-Rius J.E."/>
            <person name="Zarowiecki M."/>
            <person name="Berriman M."/>
            <person name="Jones J.T."/>
            <person name="Urwin P.E."/>
        </authorList>
    </citation>
    <scope>NUCLEOTIDE SEQUENCE [LARGE SCALE GENOMIC DNA]</scope>
    <source>
        <strain evidence="2">Lindley</strain>
    </source>
</reference>
<name>A0A183BQV6_GLOPA</name>
<reference evidence="2" key="1">
    <citation type="submission" date="2013-12" db="EMBL/GenBank/DDBJ databases">
        <authorList>
            <person name="Aslett M."/>
        </authorList>
    </citation>
    <scope>NUCLEOTIDE SEQUENCE [LARGE SCALE GENOMIC DNA]</scope>
    <source>
        <strain evidence="2">Lindley</strain>
    </source>
</reference>
<dbReference type="AlphaFoldDB" id="A0A183BQV6"/>
<dbReference type="PANTHER" id="PTHR37984">
    <property type="entry name" value="PROTEIN CBG26694"/>
    <property type="match status" value="1"/>
</dbReference>
<keyword evidence="2" id="KW-1185">Reference proteome</keyword>
<evidence type="ECO:0000259" key="1">
    <source>
        <dbReference type="Pfam" id="PF00078"/>
    </source>
</evidence>
<dbReference type="CDD" id="cd01647">
    <property type="entry name" value="RT_LTR"/>
    <property type="match status" value="1"/>
</dbReference>
<dbReference type="WBParaSite" id="GPLIN_000299200">
    <property type="protein sequence ID" value="GPLIN_000299200"/>
    <property type="gene ID" value="GPLIN_000299200"/>
</dbReference>
<evidence type="ECO:0000313" key="3">
    <source>
        <dbReference type="WBParaSite" id="GPLIN_000299200"/>
    </source>
</evidence>